<dbReference type="AlphaFoldDB" id="A0A1B1N8V0"/>
<evidence type="ECO:0000313" key="2">
    <source>
        <dbReference type="Proteomes" id="UP000092482"/>
    </source>
</evidence>
<dbReference type="Proteomes" id="UP000092482">
    <property type="component" value="Chromosome"/>
</dbReference>
<dbReference type="Gene3D" id="2.40.10.10">
    <property type="entry name" value="Trypsin-like serine proteases"/>
    <property type="match status" value="1"/>
</dbReference>
<dbReference type="EMBL" id="CP014989">
    <property type="protein sequence ID" value="ANS77862.1"/>
    <property type="molecule type" value="Genomic_DNA"/>
</dbReference>
<reference evidence="1 2" key="1">
    <citation type="submission" date="2016-03" db="EMBL/GenBank/DDBJ databases">
        <title>Shallow-sea hydrothermal system.</title>
        <authorList>
            <person name="Tang K."/>
        </authorList>
    </citation>
    <scope>NUCLEOTIDE SEQUENCE [LARGE SCALE GENOMIC DNA]</scope>
    <source>
        <strain evidence="1 2">JLT9</strain>
    </source>
</reference>
<name>A0A1B1N8V0_9MICO</name>
<organism evidence="1 2">
    <name type="scientific">Serinicoccus hydrothermalis</name>
    <dbReference type="NCBI Taxonomy" id="1758689"/>
    <lineage>
        <taxon>Bacteria</taxon>
        <taxon>Bacillati</taxon>
        <taxon>Actinomycetota</taxon>
        <taxon>Actinomycetes</taxon>
        <taxon>Micrococcales</taxon>
        <taxon>Ornithinimicrobiaceae</taxon>
        <taxon>Serinicoccus</taxon>
    </lineage>
</organism>
<dbReference type="InterPro" id="IPR043504">
    <property type="entry name" value="Peptidase_S1_PA_chymotrypsin"/>
</dbReference>
<sequence length="52" mass="5691">MLDDRRSSGGGWITGGVLNWVNSFGYQGERDVMYGPYLGNVEQQVYTAASTS</sequence>
<gene>
    <name evidence="1" type="ORF">SGUI_0466</name>
</gene>
<proteinExistence type="predicted"/>
<accession>A0A1B1N8V0</accession>
<keyword evidence="2" id="KW-1185">Reference proteome</keyword>
<dbReference type="KEGG" id="serj:SGUI_0466"/>
<protein>
    <submittedName>
        <fullName evidence="1">Uncharacterized protein</fullName>
    </submittedName>
</protein>
<evidence type="ECO:0000313" key="1">
    <source>
        <dbReference type="EMBL" id="ANS77862.1"/>
    </source>
</evidence>